<feature type="chain" id="PRO_5045077497" description="Secreted protein" evidence="1">
    <location>
        <begin position="29"/>
        <end position="140"/>
    </location>
</feature>
<sequence>MKIRIAAFSAVLALTAAAGTLSTGSASATVSGGGCGSVIGWDNITLQSCVTYVGDTSGRTIVGSAYTNGTNNTTIDLCSKIQTIDGVDILNTQRCTRGTAIGLRDTSGQVTLGKGQYRAVAFFKTPSVSPPAVSATITIS</sequence>
<evidence type="ECO:0000313" key="2">
    <source>
        <dbReference type="EMBL" id="GAA1999523.1"/>
    </source>
</evidence>
<evidence type="ECO:0000256" key="1">
    <source>
        <dbReference type="SAM" id="SignalP"/>
    </source>
</evidence>
<comment type="caution">
    <text evidence="2">The sequence shown here is derived from an EMBL/GenBank/DDBJ whole genome shotgun (WGS) entry which is preliminary data.</text>
</comment>
<dbReference type="PROSITE" id="PS51257">
    <property type="entry name" value="PROKAR_LIPOPROTEIN"/>
    <property type="match status" value="1"/>
</dbReference>
<keyword evidence="1" id="KW-0732">Signal</keyword>
<keyword evidence="3" id="KW-1185">Reference proteome</keyword>
<gene>
    <name evidence="2" type="ORF">GCM10009838_76180</name>
</gene>
<organism evidence="2 3">
    <name type="scientific">Catenulispora subtropica</name>
    <dbReference type="NCBI Taxonomy" id="450798"/>
    <lineage>
        <taxon>Bacteria</taxon>
        <taxon>Bacillati</taxon>
        <taxon>Actinomycetota</taxon>
        <taxon>Actinomycetes</taxon>
        <taxon>Catenulisporales</taxon>
        <taxon>Catenulisporaceae</taxon>
        <taxon>Catenulispora</taxon>
    </lineage>
</organism>
<protein>
    <recommendedName>
        <fullName evidence="4">Secreted protein</fullName>
    </recommendedName>
</protein>
<dbReference type="RefSeq" id="WP_344662063.1">
    <property type="nucleotide sequence ID" value="NZ_BAAAQM010000065.1"/>
</dbReference>
<dbReference type="Proteomes" id="UP001499854">
    <property type="component" value="Unassembled WGS sequence"/>
</dbReference>
<dbReference type="EMBL" id="BAAAQM010000065">
    <property type="protein sequence ID" value="GAA1999523.1"/>
    <property type="molecule type" value="Genomic_DNA"/>
</dbReference>
<reference evidence="2 3" key="1">
    <citation type="journal article" date="2019" name="Int. J. Syst. Evol. Microbiol.">
        <title>The Global Catalogue of Microorganisms (GCM) 10K type strain sequencing project: providing services to taxonomists for standard genome sequencing and annotation.</title>
        <authorList>
            <consortium name="The Broad Institute Genomics Platform"/>
            <consortium name="The Broad Institute Genome Sequencing Center for Infectious Disease"/>
            <person name="Wu L."/>
            <person name="Ma J."/>
        </authorList>
    </citation>
    <scope>NUCLEOTIDE SEQUENCE [LARGE SCALE GENOMIC DNA]</scope>
    <source>
        <strain evidence="2 3">JCM 16013</strain>
    </source>
</reference>
<accession>A0ABN2T5Y7</accession>
<evidence type="ECO:0000313" key="3">
    <source>
        <dbReference type="Proteomes" id="UP001499854"/>
    </source>
</evidence>
<feature type="signal peptide" evidence="1">
    <location>
        <begin position="1"/>
        <end position="28"/>
    </location>
</feature>
<evidence type="ECO:0008006" key="4">
    <source>
        <dbReference type="Google" id="ProtNLM"/>
    </source>
</evidence>
<proteinExistence type="predicted"/>
<name>A0ABN2T5Y7_9ACTN</name>